<feature type="non-terminal residue" evidence="2">
    <location>
        <position position="137"/>
    </location>
</feature>
<proteinExistence type="predicted"/>
<feature type="non-terminal residue" evidence="2">
    <location>
        <position position="1"/>
    </location>
</feature>
<evidence type="ECO:0000256" key="1">
    <source>
        <dbReference type="SAM" id="Coils"/>
    </source>
</evidence>
<evidence type="ECO:0000313" key="3">
    <source>
        <dbReference type="Proteomes" id="UP000789901"/>
    </source>
</evidence>
<comment type="caution">
    <text evidence="2">The sequence shown here is derived from an EMBL/GenBank/DDBJ whole genome shotgun (WGS) entry which is preliminary data.</text>
</comment>
<dbReference type="EMBL" id="CAJVQB010061253">
    <property type="protein sequence ID" value="CAG8839791.1"/>
    <property type="molecule type" value="Genomic_DNA"/>
</dbReference>
<sequence length="137" mass="16755">QMEQTNILKELLKKKRLFLELLEQKNEQVRNEKLFLEQKNKQIRNETLFLEQENKRIRNENLFIEQENERVRNENLLLKQENEQTRNNKIPKSINRINFTYTEHLNKTEKRRRILADSEIERLLKKLNSIDPILAST</sequence>
<keyword evidence="3" id="KW-1185">Reference proteome</keyword>
<keyword evidence="1" id="KW-0175">Coiled coil</keyword>
<accession>A0ABN7WSV9</accession>
<dbReference type="Proteomes" id="UP000789901">
    <property type="component" value="Unassembled WGS sequence"/>
</dbReference>
<organism evidence="2 3">
    <name type="scientific">Gigaspora margarita</name>
    <dbReference type="NCBI Taxonomy" id="4874"/>
    <lineage>
        <taxon>Eukaryota</taxon>
        <taxon>Fungi</taxon>
        <taxon>Fungi incertae sedis</taxon>
        <taxon>Mucoromycota</taxon>
        <taxon>Glomeromycotina</taxon>
        <taxon>Glomeromycetes</taxon>
        <taxon>Diversisporales</taxon>
        <taxon>Gigasporaceae</taxon>
        <taxon>Gigaspora</taxon>
    </lineage>
</organism>
<gene>
    <name evidence="2" type="ORF">GMARGA_LOCUS34608</name>
</gene>
<evidence type="ECO:0000313" key="2">
    <source>
        <dbReference type="EMBL" id="CAG8839791.1"/>
    </source>
</evidence>
<reference evidence="2 3" key="1">
    <citation type="submission" date="2021-06" db="EMBL/GenBank/DDBJ databases">
        <authorList>
            <person name="Kallberg Y."/>
            <person name="Tangrot J."/>
            <person name="Rosling A."/>
        </authorList>
    </citation>
    <scope>NUCLEOTIDE SEQUENCE [LARGE SCALE GENOMIC DNA]</scope>
    <source>
        <strain evidence="2 3">120-4 pot B 10/14</strain>
    </source>
</reference>
<protein>
    <submittedName>
        <fullName evidence="2">39299_t:CDS:1</fullName>
    </submittedName>
</protein>
<name>A0ABN7WSV9_GIGMA</name>
<feature type="coiled-coil region" evidence="1">
    <location>
        <begin position="8"/>
        <end position="88"/>
    </location>
</feature>